<dbReference type="Proteomes" id="UP000660708">
    <property type="component" value="Unassembled WGS sequence"/>
</dbReference>
<dbReference type="InterPro" id="IPR027417">
    <property type="entry name" value="P-loop_NTPase"/>
</dbReference>
<name>A0A8I0MYJ0_9GAMM</name>
<feature type="domain" description="Terminase large subunit-like ATPase" evidence="1">
    <location>
        <begin position="94"/>
        <end position="266"/>
    </location>
</feature>
<accession>A0A8I0MYJ0</accession>
<comment type="caution">
    <text evidence="3">The sequence shown here is derived from an EMBL/GenBank/DDBJ whole genome shotgun (WGS) entry which is preliminary data.</text>
</comment>
<dbReference type="PANTHER" id="PTHR41287:SF1">
    <property type="entry name" value="PROTEIN YMFN"/>
    <property type="match status" value="1"/>
</dbReference>
<sequence>MSAKSKAYKAPNYDNVNAANKYARDVCAGKIPVCRLTRLACERHLNDLKRAKENKKFAYKFDKDKAERACRFMQKLPHTKGEWLKKRLKITLEPWQQFFFCCVFGWVNKSDGNRRFREVYLKVPRKNGKSIVAGGIGLFCFVADDEYGSEIYCGATNEKQAWEVFKPAKLMVSKLPALRKRFGIQVNAKKLELNDGSKFEPVIGQPGDGSSPHLGIIDEYHEHPTSDQYDTFDTGMGSREQPMMLVITTAGDDITGPCHDLEERCKSMLESDDDDGLFALIYGIDDGDDWTDPEILKKANPNYGISVKATYLLAQQKKAIKNPRFANRFKTKHLNIWVSAKTAFFNMEDWKKCEDKNLKISHFAGKDATLGLDLARKLDMNAGPRVFWRNIKGKIHWYCVSPMFWVPYEQVYNNQDKNLGEKYIKFAEQGLLNITDGCEIDYREIKADILSAHLETPFVSVPIDPHGATNLAHDLIDYSLEVVTVTQNYTNLSDPMKELEAAISSGRFHHDGNPVMTWNISNVVGKNLQGNDDVVRPIKQKAINKIDGAVALMMAMGEAMLMMKMPKNEEKSVYESGEVGC</sequence>
<dbReference type="EMBL" id="AQHF01000032">
    <property type="protein sequence ID" value="MBE0348275.1"/>
    <property type="molecule type" value="Genomic_DNA"/>
</dbReference>
<feature type="domain" description="Terminase large subunit-like endonuclease" evidence="2">
    <location>
        <begin position="272"/>
        <end position="560"/>
    </location>
</feature>
<dbReference type="AlphaFoldDB" id="A0A8I0MYJ0"/>
<proteinExistence type="predicted"/>
<dbReference type="Pfam" id="PF20441">
    <property type="entry name" value="TerL_nuclease"/>
    <property type="match status" value="1"/>
</dbReference>
<dbReference type="PANTHER" id="PTHR41287">
    <property type="match status" value="1"/>
</dbReference>
<gene>
    <name evidence="3" type="ORF">PPEP_a4559</name>
</gene>
<keyword evidence="4" id="KW-1185">Reference proteome</keyword>
<dbReference type="InterPro" id="IPR046461">
    <property type="entry name" value="TerL_ATPase"/>
</dbReference>
<reference evidence="3 4" key="1">
    <citation type="submission" date="2015-06" db="EMBL/GenBank/DDBJ databases">
        <title>Genome sequence of Pseudoalteromonas peptidolytica.</title>
        <authorList>
            <person name="Xie B.-B."/>
            <person name="Rong J.-C."/>
            <person name="Qin Q.-L."/>
            <person name="Zhang Y.-Z."/>
        </authorList>
    </citation>
    <scope>NUCLEOTIDE SEQUENCE [LARGE SCALE GENOMIC DNA]</scope>
    <source>
        <strain evidence="3 4">F12-50-A1</strain>
    </source>
</reference>
<organism evidence="3 4">
    <name type="scientific">Pseudoalteromonas peptidolytica F12-50-A1</name>
    <dbReference type="NCBI Taxonomy" id="1315280"/>
    <lineage>
        <taxon>Bacteria</taxon>
        <taxon>Pseudomonadati</taxon>
        <taxon>Pseudomonadota</taxon>
        <taxon>Gammaproteobacteria</taxon>
        <taxon>Alteromonadales</taxon>
        <taxon>Pseudoalteromonadaceae</taxon>
        <taxon>Pseudoalteromonas</taxon>
    </lineage>
</organism>
<evidence type="ECO:0008006" key="5">
    <source>
        <dbReference type="Google" id="ProtNLM"/>
    </source>
</evidence>
<dbReference type="RefSeq" id="WP_147389458.1">
    <property type="nucleotide sequence ID" value="NZ_AQHF01000032.1"/>
</dbReference>
<dbReference type="InterPro" id="IPR046462">
    <property type="entry name" value="TerL_nuclease"/>
</dbReference>
<evidence type="ECO:0000259" key="1">
    <source>
        <dbReference type="Pfam" id="PF03354"/>
    </source>
</evidence>
<evidence type="ECO:0000313" key="3">
    <source>
        <dbReference type="EMBL" id="MBE0348275.1"/>
    </source>
</evidence>
<evidence type="ECO:0000259" key="2">
    <source>
        <dbReference type="Pfam" id="PF20441"/>
    </source>
</evidence>
<dbReference type="GO" id="GO:0004519">
    <property type="term" value="F:endonuclease activity"/>
    <property type="evidence" value="ECO:0007669"/>
    <property type="project" value="InterPro"/>
</dbReference>
<dbReference type="InterPro" id="IPR005021">
    <property type="entry name" value="Terminase_largesu-like"/>
</dbReference>
<dbReference type="Pfam" id="PF03354">
    <property type="entry name" value="TerL_ATPase"/>
    <property type="match status" value="1"/>
</dbReference>
<dbReference type="Gene3D" id="3.40.50.300">
    <property type="entry name" value="P-loop containing nucleotide triphosphate hydrolases"/>
    <property type="match status" value="1"/>
</dbReference>
<protein>
    <recommendedName>
        <fullName evidence="5">Terminase</fullName>
    </recommendedName>
</protein>
<evidence type="ECO:0000313" key="4">
    <source>
        <dbReference type="Proteomes" id="UP000660708"/>
    </source>
</evidence>